<keyword evidence="4" id="KW-1185">Reference proteome</keyword>
<evidence type="ECO:0000259" key="2">
    <source>
        <dbReference type="Pfam" id="PF20155"/>
    </source>
</evidence>
<organism evidence="3 4">
    <name type="scientific">Mycolicibacterium insubricum</name>
    <dbReference type="NCBI Taxonomy" id="444597"/>
    <lineage>
        <taxon>Bacteria</taxon>
        <taxon>Bacillati</taxon>
        <taxon>Actinomycetota</taxon>
        <taxon>Actinomycetes</taxon>
        <taxon>Mycobacteriales</taxon>
        <taxon>Mycobacteriaceae</taxon>
        <taxon>Mycolicibacterium</taxon>
    </lineage>
</organism>
<evidence type="ECO:0000313" key="3">
    <source>
        <dbReference type="EMBL" id="ORA63189.1"/>
    </source>
</evidence>
<dbReference type="RefSeq" id="WP_083033705.1">
    <property type="nucleotide sequence ID" value="NZ_AP022618.1"/>
</dbReference>
<dbReference type="Proteomes" id="UP000192801">
    <property type="component" value="Unassembled WGS sequence"/>
</dbReference>
<feature type="domain" description="Tape measure protein N-terminal" evidence="2">
    <location>
        <begin position="100"/>
        <end position="270"/>
    </location>
</feature>
<name>A0A1X0CT90_9MYCO</name>
<sequence length="1456" mass="148470">MPELATAWVTLAVRAAGMRSDVQRVFNQIDGARAGRRVGEQFSRGVAANTNLTPVERKIAEVGRAGAAAMGKAMKVGAVTAAAGVTAALGTALTLGLNRLTAIDDARGKLTALGHDAQGTAQIMDSALSSVKGTAYGLGDAATIAASAVAAGVKPGKELTSYLKLTADAAAVAGTSLSDMGLILNQVRTGRTAYTDDLNQLAGRGLPIYQWIAKEMGVAPELVKKMAGKAKISSEVFEAAIRNNISGAALDMGKTVKGAAENVKAAMSRAGAAALQPGFTRLPGTLSAITVAVDNATPKITELAQAFDRRVFNDWIPGAERAWHALAGNEAVRSNVGELRALLASLGSTAKGLGPSLGQIATSLGRASASLGVSSWRLLVTALEAAAGALNTVAPLASGVANFMSSHQGVVTAAAAAWLAFRTVPAILGRITPATTAAGQAVSSFGQKLRAAGTGVKDFGGAYRQSVKWMQQANPTASTAGRVLFGMGPQAATASAHLRVLGANARAAATGGLNMLKSAGAGVVGALGGPFSAALMAAGVAMTVVMAKNQQASQSMQAYRDAVDRTKNAQAGLNEALMNSRGAFDETVKGTAVTRIKAIGDEFEAAGKRTGSFMDQFRSRNGGAGEASAWLTVMSGGAGMLASKLGVFGDSKDDKIKAQADAANRANEAFKQLGITQEKLTDITYGSQGAFDALVGQLDQTGSAGKKYADQLREARKEFQQQQETARTVVPGIKQMSDAMRILGDSTASAADKTRALTLALDMLNPERSAAAAESAHTQAMQRIAESAKEAADAAGGLGAALLKADGGINTNLPNGAELSQTLDSIVKSTEAVATSGGDMGAAVARANAQFDALGKKFGLLPQQIKDAANQLGWQNLLDIKIAADDHEAIQALTAVQEAARKATAEKHDLILDSTTVAPLKKLLESVYEIKGDITKPGGTVTLIPKTDDAQNKLAQLKTLLDSIQDKAVNVRINQIATTQGIPQDVVNNSWWAPPAKPRLLGAIVPMEDGGLRYIRKPDTAGLYAGRGLGTIFAEKQTGGEAYIPLAPGKRKRSAAILSEVARLFGMTVMEDGGISLEGFKRFAAQIAGHRYVRGGGNGDSFDTDCSGAQATLVNALTGAAGRFSTGNEAAALLARGFQMGDPPAGVAAYWVGWRNGGPGGGHTAGTIVDPDGGNVNVEMGGRSGGGAYGALAAGASDFPQRAWLAIAGGEDPNRSGSGGSSAAVRTASARVTSSKAAVTSAQASLDAAEKNVADLKAKGASADKVAVAEKKRDAAAQRLTAAQERQGIAEDKLADAKEKAAKGSDKQAKGGDGGAESFGQSLVSGMLQGLGLDGSVFSNPFDWPNVKSAMALANFGGGLVKNAMSGDTSTTSTTTGGGGMGGGALGGIGLPNITDLIKPMDTRNTRTPIDHPGSGAEPGPTTNVTTNYNIQAAPQNQLPNATARQYAAARRNGMA</sequence>
<feature type="region of interest" description="Disordered" evidence="1">
    <location>
        <begin position="1393"/>
        <end position="1424"/>
    </location>
</feature>
<accession>A0A1X0CT90</accession>
<dbReference type="EMBL" id="MVHS01000085">
    <property type="protein sequence ID" value="ORA63189.1"/>
    <property type="molecule type" value="Genomic_DNA"/>
</dbReference>
<feature type="compositionally biased region" description="Basic and acidic residues" evidence="1">
    <location>
        <begin position="1288"/>
        <end position="1310"/>
    </location>
</feature>
<proteinExistence type="predicted"/>
<dbReference type="OrthoDB" id="9815778at2"/>
<reference evidence="3 4" key="1">
    <citation type="submission" date="2016-12" db="EMBL/GenBank/DDBJ databases">
        <title>The new phylogeny of genus Mycobacterium.</title>
        <authorList>
            <person name="Tortoli E."/>
            <person name="Trovato A."/>
            <person name="Cirillo D.M."/>
        </authorList>
    </citation>
    <scope>NUCLEOTIDE SEQUENCE [LARGE SCALE GENOMIC DNA]</scope>
    <source>
        <strain evidence="3 4">DSM 45130</strain>
    </source>
</reference>
<gene>
    <name evidence="3" type="ORF">BST26_20540</name>
</gene>
<feature type="region of interest" description="Disordered" evidence="1">
    <location>
        <begin position="1278"/>
        <end position="1317"/>
    </location>
</feature>
<dbReference type="InterPro" id="IPR013491">
    <property type="entry name" value="Tape_meas_N"/>
</dbReference>
<protein>
    <recommendedName>
        <fullName evidence="2">Tape measure protein N-terminal domain-containing protein</fullName>
    </recommendedName>
</protein>
<evidence type="ECO:0000313" key="4">
    <source>
        <dbReference type="Proteomes" id="UP000192801"/>
    </source>
</evidence>
<dbReference type="Pfam" id="PF20155">
    <property type="entry name" value="TMP_3"/>
    <property type="match status" value="1"/>
</dbReference>
<dbReference type="STRING" id="444597.BST26_20540"/>
<evidence type="ECO:0000256" key="1">
    <source>
        <dbReference type="SAM" id="MobiDB-lite"/>
    </source>
</evidence>
<comment type="caution">
    <text evidence="3">The sequence shown here is derived from an EMBL/GenBank/DDBJ whole genome shotgun (WGS) entry which is preliminary data.</text>
</comment>